<protein>
    <submittedName>
        <fullName evidence="3">Uncharacterized protein</fullName>
    </submittedName>
</protein>
<dbReference type="InterPro" id="IPR025476">
    <property type="entry name" value="Helitron_helicase-like"/>
</dbReference>
<gene>
    <name evidence="3" type="ORF">A0H81_02179</name>
</gene>
<name>A0A1C7MLQ8_GRIFR</name>
<feature type="domain" description="Helitron helicase-like" evidence="1">
    <location>
        <begin position="384"/>
        <end position="604"/>
    </location>
</feature>
<proteinExistence type="predicted"/>
<dbReference type="Proteomes" id="UP000092993">
    <property type="component" value="Unassembled WGS sequence"/>
</dbReference>
<reference evidence="3 4" key="1">
    <citation type="submission" date="2016-03" db="EMBL/GenBank/DDBJ databases">
        <title>Whole genome sequencing of Grifola frondosa 9006-11.</title>
        <authorList>
            <person name="Min B."/>
            <person name="Park H."/>
            <person name="Kim J.-G."/>
            <person name="Cho H."/>
            <person name="Oh Y.-L."/>
            <person name="Kong W.-S."/>
            <person name="Choi I.-G."/>
        </authorList>
    </citation>
    <scope>NUCLEOTIDE SEQUENCE [LARGE SCALE GENOMIC DNA]</scope>
    <source>
        <strain evidence="3 4">9006-11</strain>
    </source>
</reference>
<dbReference type="Pfam" id="PF20209">
    <property type="entry name" value="DUF6570"/>
    <property type="match status" value="1"/>
</dbReference>
<evidence type="ECO:0000313" key="4">
    <source>
        <dbReference type="Proteomes" id="UP000092993"/>
    </source>
</evidence>
<evidence type="ECO:0000259" key="2">
    <source>
        <dbReference type="Pfam" id="PF20209"/>
    </source>
</evidence>
<dbReference type="EMBL" id="LUGG01000002">
    <property type="protein sequence ID" value="OBZ77801.1"/>
    <property type="molecule type" value="Genomic_DNA"/>
</dbReference>
<evidence type="ECO:0000313" key="3">
    <source>
        <dbReference type="EMBL" id="OBZ77801.1"/>
    </source>
</evidence>
<dbReference type="STRING" id="5627.A0A1C7MLQ8"/>
<organism evidence="3 4">
    <name type="scientific">Grifola frondosa</name>
    <name type="common">Maitake</name>
    <name type="synonym">Polyporus frondosus</name>
    <dbReference type="NCBI Taxonomy" id="5627"/>
    <lineage>
        <taxon>Eukaryota</taxon>
        <taxon>Fungi</taxon>
        <taxon>Dikarya</taxon>
        <taxon>Basidiomycota</taxon>
        <taxon>Agaricomycotina</taxon>
        <taxon>Agaricomycetes</taxon>
        <taxon>Polyporales</taxon>
        <taxon>Grifolaceae</taxon>
        <taxon>Grifola</taxon>
    </lineage>
</organism>
<dbReference type="InterPro" id="IPR046700">
    <property type="entry name" value="DUF6570"/>
</dbReference>
<dbReference type="OrthoDB" id="3254930at2759"/>
<dbReference type="AlphaFoldDB" id="A0A1C7MLQ8"/>
<dbReference type="Pfam" id="PF14214">
    <property type="entry name" value="Helitron_like_N"/>
    <property type="match status" value="1"/>
</dbReference>
<keyword evidence="4" id="KW-1185">Reference proteome</keyword>
<comment type="caution">
    <text evidence="3">The sequence shown here is derived from an EMBL/GenBank/DDBJ whole genome shotgun (WGS) entry which is preliminary data.</text>
</comment>
<evidence type="ECO:0000259" key="1">
    <source>
        <dbReference type="Pfam" id="PF14214"/>
    </source>
</evidence>
<sequence length="690" mass="77251">MLSSRLPLRLLLCLAKTHRVSVPREQRTLAYLRPVLRDHGCTVDCVNSFARFRVHRVHAPLTQSSFSSATLDHFPPIPLNARDHADVVREWCAAFSPSELGERPCVVCGRLTLVKGLRSIRLCELELEMLVRKGEGVTRTERRRGTDPSVEVAGPVLYEPAITGLGKDNMVDICCPCANGVKRKKLPREALANGLWVGAVPKVLADANFLERLIMAKVRHNFFVTKVNKVAKVTVPSDTAGYAAYPVYNYQDIEISLTNIATYPDGEPPVCVVHHSADGELPAESLSVFDAEVERGTETGPCSFAVHGLTGTEYAGMTYDQKISTALRYFDNGGKVLAYGHEPQPESIYHNPALYPGMFPWLFPYGLGGFENVRIRTRLDRIMHVRHLLMYADRRFQTDECFPFMAFNHEQIRSSTHGGYLLTSRKNFPAVVDKIMNLNLAALDGLIERGRHGEYVQSQTEEEKRCFELMSIVDHVAGHVQGSATSRKYQRTEIKSLIIALGVPVFFITFAPVDIKHPLCLYYCGEEIDLMSSEPDIPLPWDCLRAIASNPVACARFFHVIVTAFIQHILRAGDDKPGLFGKTRSYYGTVESQGRLTLHLHLLLWIASCVSPQDIRDRVLNDPGFRARLVTWLESCQTGDYSNGDGEDVAARIEIRDGDVSRAKNRKMNGYHDPTTCMPIPLILIWTTPL</sequence>
<feature type="domain" description="DUF6570" evidence="2">
    <location>
        <begin position="183"/>
        <end position="229"/>
    </location>
</feature>
<accession>A0A1C7MLQ8</accession>
<dbReference type="OMA" id="REHECTE"/>